<dbReference type="STRING" id="933388.S8B4R1"/>
<evidence type="ECO:0000313" key="1">
    <source>
        <dbReference type="EMBL" id="EPS29562.1"/>
    </source>
</evidence>
<sequence>MLSQYFAHAHLGPMDSKPPLAVSAVSSGHLVTVRSDMSVSASKPSPTLTELLPPSYQPAAVSSAEKTSIPRTLQESLDFQDLELMMYWSTTTYRSLARDQAAEALWQITIPQLSLQFPSLRHGLLALSALQLARDRPACAQNGRTYLVRAREHYRLALAGIQLDSTENLTVVQCNAVFALCAVLLAYIFAHGLILIDPIPGPTATEESQPRTLDEFLQVSNLTRQVMDTMMEVVDRVAEGDLHSLVALDHSRPRMPDISQLLILGLRHRNALEAERNPAHEKDIYDQTLRQLHLSLERLMSGSEPRDSAFCWPCQTPLRFDDLVQQREPFALIVLAHYAVILHHLHNLWWIRDWGTRILHEILDSVDAEWHELMRWPIDATGCVWPER</sequence>
<dbReference type="InterPro" id="IPR053157">
    <property type="entry name" value="Sterol_Uptake_Regulator"/>
</dbReference>
<dbReference type="Proteomes" id="UP000019376">
    <property type="component" value="Unassembled WGS sequence"/>
</dbReference>
<dbReference type="GO" id="GO:0001228">
    <property type="term" value="F:DNA-binding transcription activator activity, RNA polymerase II-specific"/>
    <property type="evidence" value="ECO:0007669"/>
    <property type="project" value="TreeGrafter"/>
</dbReference>
<evidence type="ECO:0008006" key="3">
    <source>
        <dbReference type="Google" id="ProtNLM"/>
    </source>
</evidence>
<dbReference type="PhylomeDB" id="S8B4R1"/>
<dbReference type="eggNOG" id="ENOG502SJ8W">
    <property type="taxonomic scope" value="Eukaryota"/>
</dbReference>
<dbReference type="HOGENOM" id="CLU_024934_0_3_1"/>
<reference evidence="1 2" key="1">
    <citation type="journal article" date="2013" name="PLoS ONE">
        <title>Genomic and secretomic analyses reveal unique features of the lignocellulolytic enzyme system of Penicillium decumbens.</title>
        <authorList>
            <person name="Liu G."/>
            <person name="Zhang L."/>
            <person name="Wei X."/>
            <person name="Zou G."/>
            <person name="Qin Y."/>
            <person name="Ma L."/>
            <person name="Li J."/>
            <person name="Zheng H."/>
            <person name="Wang S."/>
            <person name="Wang C."/>
            <person name="Xun L."/>
            <person name="Zhao G.-P."/>
            <person name="Zhou Z."/>
            <person name="Qu Y."/>
        </authorList>
    </citation>
    <scope>NUCLEOTIDE SEQUENCE [LARGE SCALE GENOMIC DNA]</scope>
    <source>
        <strain evidence="2">114-2 / CGMCC 5302</strain>
    </source>
</reference>
<gene>
    <name evidence="1" type="ORF">PDE_04512</name>
</gene>
<protein>
    <recommendedName>
        <fullName evidence="3">Transcription factor domain-containing protein</fullName>
    </recommendedName>
</protein>
<organism evidence="1 2">
    <name type="scientific">Penicillium oxalicum (strain 114-2 / CGMCC 5302)</name>
    <name type="common">Penicillium decumbens</name>
    <dbReference type="NCBI Taxonomy" id="933388"/>
    <lineage>
        <taxon>Eukaryota</taxon>
        <taxon>Fungi</taxon>
        <taxon>Dikarya</taxon>
        <taxon>Ascomycota</taxon>
        <taxon>Pezizomycotina</taxon>
        <taxon>Eurotiomycetes</taxon>
        <taxon>Eurotiomycetidae</taxon>
        <taxon>Eurotiales</taxon>
        <taxon>Aspergillaceae</taxon>
        <taxon>Penicillium</taxon>
    </lineage>
</organism>
<accession>S8B4R1</accession>
<dbReference type="EMBL" id="KB644412">
    <property type="protein sequence ID" value="EPS29562.1"/>
    <property type="molecule type" value="Genomic_DNA"/>
</dbReference>
<proteinExistence type="predicted"/>
<dbReference type="PANTHER" id="PTHR47784:SF5">
    <property type="entry name" value="STEROL UPTAKE CONTROL PROTEIN 2"/>
    <property type="match status" value="1"/>
</dbReference>
<keyword evidence="2" id="KW-1185">Reference proteome</keyword>
<evidence type="ECO:0000313" key="2">
    <source>
        <dbReference type="Proteomes" id="UP000019376"/>
    </source>
</evidence>
<dbReference type="AlphaFoldDB" id="S8B4R1"/>
<dbReference type="OrthoDB" id="4937900at2759"/>
<name>S8B4R1_PENO1</name>
<dbReference type="PANTHER" id="PTHR47784">
    <property type="entry name" value="STEROL UPTAKE CONTROL PROTEIN 2"/>
    <property type="match status" value="1"/>
</dbReference>